<dbReference type="RefSeq" id="WP_042548797.1">
    <property type="nucleotide sequence ID" value="NZ_CDLS01000001.1"/>
</dbReference>
<protein>
    <submittedName>
        <fullName evidence="1">Uncharacterized protein</fullName>
    </submittedName>
</protein>
<reference evidence="1" key="1">
    <citation type="submission" date="2018-01" db="EMBL/GenBank/DDBJ databases">
        <title>Complete Genome Sequence of three strains from Ralstonia solanacearum ecotype Moko sequevar IIA-53 from Brazil.</title>
        <authorList>
            <person name="Silva J.R."/>
            <person name="Albuquerque G.M.R."/>
            <person name="Pais A.K.L."/>
            <person name="Silva A.M.F."/>
            <person name="Boiteux M.E.N.F."/>
            <person name="Souza E.B."/>
            <person name="Mariano R.L.R."/>
        </authorList>
    </citation>
    <scope>NUCLEOTIDE SEQUENCE [LARGE SCALE GENOMIC DNA]</scope>
    <source>
        <strain evidence="1">SFC</strain>
        <plasmid evidence="1">unnamed</plasmid>
    </source>
</reference>
<geneLocation type="plasmid" evidence="1">
    <name>unnamed</name>
</geneLocation>
<keyword evidence="1" id="KW-0614">Plasmid</keyword>
<proteinExistence type="predicted"/>
<dbReference type="EMBL" id="CP026093">
    <property type="protein sequence ID" value="AYB58133.1"/>
    <property type="molecule type" value="Genomic_DNA"/>
</dbReference>
<gene>
    <name evidence="1" type="ORF">C2L97_19215</name>
</gene>
<dbReference type="AlphaFoldDB" id="A0A5H2PRF1"/>
<dbReference type="GeneID" id="61364305"/>
<evidence type="ECO:0000313" key="1">
    <source>
        <dbReference type="EMBL" id="AYB58133.1"/>
    </source>
</evidence>
<organism evidence="1">
    <name type="scientific">Ralstonia solanacearum</name>
    <name type="common">Pseudomonas solanacearum</name>
    <dbReference type="NCBI Taxonomy" id="305"/>
    <lineage>
        <taxon>Bacteria</taxon>
        <taxon>Pseudomonadati</taxon>
        <taxon>Pseudomonadota</taxon>
        <taxon>Betaproteobacteria</taxon>
        <taxon>Burkholderiales</taxon>
        <taxon>Burkholderiaceae</taxon>
        <taxon>Ralstonia</taxon>
        <taxon>Ralstonia solanacearum species complex</taxon>
    </lineage>
</organism>
<name>A0A5H2PRF1_RALSL</name>
<sequence>MIDSITELRSALDMYQAQYTATDKLWGYFSTVTLALVAYTISSDKVTRIFPEAIAAIGAYIAFCFGNFAALSASQQQLGTLAEIVRSRGGSLGADLSSFRPFATGQIAIFYWAVVGVIVLATFILVRYRSHHH</sequence>
<accession>A0A5H2PRF1</accession>